<dbReference type="SUPFAM" id="SSF56349">
    <property type="entry name" value="DNA breaking-rejoining enzymes"/>
    <property type="match status" value="1"/>
</dbReference>
<dbReference type="PANTHER" id="PTHR30349">
    <property type="entry name" value="PHAGE INTEGRASE-RELATED"/>
    <property type="match status" value="1"/>
</dbReference>
<evidence type="ECO:0000256" key="3">
    <source>
        <dbReference type="ARBA" id="ARBA00023125"/>
    </source>
</evidence>
<dbReference type="Pfam" id="PF00589">
    <property type="entry name" value="Phage_integrase"/>
    <property type="match status" value="1"/>
</dbReference>
<name>A0A372L7E8_9BACI</name>
<evidence type="ECO:0000256" key="4">
    <source>
        <dbReference type="ARBA" id="ARBA00023172"/>
    </source>
</evidence>
<evidence type="ECO:0000313" key="9">
    <source>
        <dbReference type="Proteomes" id="UP000262939"/>
    </source>
</evidence>
<dbReference type="EMBL" id="QVTD01000022">
    <property type="protein sequence ID" value="RFU60788.1"/>
    <property type="molecule type" value="Genomic_DNA"/>
</dbReference>
<feature type="domain" description="Tyr recombinase" evidence="6">
    <location>
        <begin position="118"/>
        <end position="293"/>
    </location>
</feature>
<dbReference type="Gene3D" id="1.10.150.130">
    <property type="match status" value="1"/>
</dbReference>
<dbReference type="GO" id="GO:0006310">
    <property type="term" value="P:DNA recombination"/>
    <property type="evidence" value="ECO:0007669"/>
    <property type="project" value="UniProtKB-KW"/>
</dbReference>
<comment type="similarity">
    <text evidence="1">Belongs to the 'phage' integrase family.</text>
</comment>
<dbReference type="Pfam" id="PF02899">
    <property type="entry name" value="Phage_int_SAM_1"/>
    <property type="match status" value="1"/>
</dbReference>
<keyword evidence="4" id="KW-0233">DNA recombination</keyword>
<dbReference type="PROSITE" id="PS51900">
    <property type="entry name" value="CB"/>
    <property type="match status" value="1"/>
</dbReference>
<dbReference type="InterPro" id="IPR010998">
    <property type="entry name" value="Integrase_recombinase_N"/>
</dbReference>
<evidence type="ECO:0000256" key="5">
    <source>
        <dbReference type="PROSITE-ProRule" id="PRU01248"/>
    </source>
</evidence>
<dbReference type="Proteomes" id="UP000262939">
    <property type="component" value="Unassembled WGS sequence"/>
</dbReference>
<organism evidence="8 9">
    <name type="scientific">Peribacillus glennii</name>
    <dbReference type="NCBI Taxonomy" id="2303991"/>
    <lineage>
        <taxon>Bacteria</taxon>
        <taxon>Bacillati</taxon>
        <taxon>Bacillota</taxon>
        <taxon>Bacilli</taxon>
        <taxon>Bacillales</taxon>
        <taxon>Bacillaceae</taxon>
        <taxon>Peribacillus</taxon>
    </lineage>
</organism>
<evidence type="ECO:0000256" key="1">
    <source>
        <dbReference type="ARBA" id="ARBA00008857"/>
    </source>
</evidence>
<gene>
    <name evidence="8" type="ORF">D0466_20780</name>
</gene>
<dbReference type="InterPro" id="IPR050090">
    <property type="entry name" value="Tyrosine_recombinase_XerCD"/>
</dbReference>
<evidence type="ECO:0000313" key="8">
    <source>
        <dbReference type="EMBL" id="RFU60788.1"/>
    </source>
</evidence>
<accession>A0A372L7E8</accession>
<dbReference type="InterPro" id="IPR011010">
    <property type="entry name" value="DNA_brk_join_enz"/>
</dbReference>
<evidence type="ECO:0000259" key="6">
    <source>
        <dbReference type="PROSITE" id="PS51898"/>
    </source>
</evidence>
<comment type="caution">
    <text evidence="8">The sequence shown here is derived from an EMBL/GenBank/DDBJ whole genome shotgun (WGS) entry which is preliminary data.</text>
</comment>
<proteinExistence type="inferred from homology"/>
<dbReference type="PANTHER" id="PTHR30349:SF41">
    <property type="entry name" value="INTEGRASE_RECOMBINASE PROTEIN MJ0367-RELATED"/>
    <property type="match status" value="1"/>
</dbReference>
<keyword evidence="9" id="KW-1185">Reference proteome</keyword>
<keyword evidence="3 5" id="KW-0238">DNA-binding</keyword>
<dbReference type="AlphaFoldDB" id="A0A372L7E8"/>
<evidence type="ECO:0000259" key="7">
    <source>
        <dbReference type="PROSITE" id="PS51900"/>
    </source>
</evidence>
<dbReference type="PROSITE" id="PS51898">
    <property type="entry name" value="TYR_RECOMBINASE"/>
    <property type="match status" value="1"/>
</dbReference>
<dbReference type="Gene3D" id="1.10.443.10">
    <property type="entry name" value="Intergrase catalytic core"/>
    <property type="match status" value="1"/>
</dbReference>
<dbReference type="InterPro" id="IPR013762">
    <property type="entry name" value="Integrase-like_cat_sf"/>
</dbReference>
<protein>
    <submittedName>
        <fullName evidence="8">Integrase</fullName>
    </submittedName>
</protein>
<reference evidence="8 9" key="1">
    <citation type="submission" date="2018-08" db="EMBL/GenBank/DDBJ databases">
        <title>Bacillus chawlae sp. nov., Bacillus glennii sp. nov., and Bacillus saganii sp. nov. Isolated from the Vehicle Assembly Building at Kennedy Space Center where the Viking Spacecraft were Assembled.</title>
        <authorList>
            <person name="Seuylemezian A."/>
            <person name="Vaishampayan P."/>
        </authorList>
    </citation>
    <scope>NUCLEOTIDE SEQUENCE [LARGE SCALE GENOMIC DNA]</scope>
    <source>
        <strain evidence="8 9">V44-8</strain>
    </source>
</reference>
<feature type="domain" description="Core-binding (CB)" evidence="7">
    <location>
        <begin position="17"/>
        <end position="97"/>
    </location>
</feature>
<dbReference type="InterPro" id="IPR004107">
    <property type="entry name" value="Integrase_SAM-like_N"/>
</dbReference>
<dbReference type="InterPro" id="IPR044068">
    <property type="entry name" value="CB"/>
</dbReference>
<sequence length="297" mass="34266">MNTSQKYWQSTNEAIPVQTKTILNEYLLSLKLANKAEVTVTKYRSILERFFSECTISIEELTSDDVLKWLNKFSQGKKPKTVDLFLSVLSSFFKFCLAEEYKEHMVIKKRWRPNIPQSLPRYLNEQEYASVKLVSESLSLRDRAIVLFLFSSGCRRSELANLSIEDIDLDRRTARVIGKGKKIRHIHFSLDCALLLKEYIQSRQDDGIESLFVGRFGKPLKGQGIYHIIKKLGKKAELNHSLHPHSCRHTFATNMLARGADLEFIADEMGHANLNTTRVYARIPTEDMIIAYQNRMG</sequence>
<dbReference type="OrthoDB" id="9801717at2"/>
<evidence type="ECO:0000256" key="2">
    <source>
        <dbReference type="ARBA" id="ARBA00022908"/>
    </source>
</evidence>
<dbReference type="RefSeq" id="WP_117324425.1">
    <property type="nucleotide sequence ID" value="NZ_QVTD01000022.1"/>
</dbReference>
<keyword evidence="2" id="KW-0229">DNA integration</keyword>
<dbReference type="InterPro" id="IPR002104">
    <property type="entry name" value="Integrase_catalytic"/>
</dbReference>
<dbReference type="GO" id="GO:0003677">
    <property type="term" value="F:DNA binding"/>
    <property type="evidence" value="ECO:0007669"/>
    <property type="project" value="UniProtKB-UniRule"/>
</dbReference>
<dbReference type="GO" id="GO:0015074">
    <property type="term" value="P:DNA integration"/>
    <property type="evidence" value="ECO:0007669"/>
    <property type="project" value="UniProtKB-KW"/>
</dbReference>